<evidence type="ECO:0000259" key="7">
    <source>
        <dbReference type="Pfam" id="PF13886"/>
    </source>
</evidence>
<feature type="domain" description="TM7S3/TM198-like" evidence="7">
    <location>
        <begin position="115"/>
        <end position="323"/>
    </location>
</feature>
<feature type="compositionally biased region" description="Low complexity" evidence="5">
    <location>
        <begin position="412"/>
        <end position="422"/>
    </location>
</feature>
<evidence type="ECO:0000256" key="3">
    <source>
        <dbReference type="ARBA" id="ARBA00022989"/>
    </source>
</evidence>
<evidence type="ECO:0000313" key="8">
    <source>
        <dbReference type="EMBL" id="KAJ2931468.1"/>
    </source>
</evidence>
<dbReference type="AlphaFoldDB" id="A0A9W8JDW0"/>
<gene>
    <name evidence="8" type="ORF">H1R20_g5553</name>
</gene>
<sequence length="439" mass="47523">MATFHSFKRITFVYIVIHLLSLLCFVHAAPALSPSASLEASSYSYIPVLPSTSTSTQVQEQHPHRLVRRQKFVLRTNSTGGLEALNADTLREIPQGIASDGAGRDFDAPAVLWIVYCAVVGLPMMFAGFRGGRISAGVGMGAAAALGAWASIVNSMGPDSLNDLVIILVVLGFFLCGALIGFLRFGMHIGMVVIGILGGLSVGVRLVIIKSELLASGLEQYAANWGLIAACGMVTGVMVIWKRTQRWSVVFGCASIGTFFVFLGVDLIINRQKGMSRGLRYLFDRNSNHIVDILSTGYEAPLITQVLLGVSFGLTPVFAYVQHRFFPGPFLPTKDVSYVDPTMGTYVNEPESVVVVQSSTTVSADPRDPGESRHHFRAGSIIPESLRNSRFGEWFRGSMRLEPGRPSAAATQMSQRPQQQQQHSRGGYLVQNISGPKLG</sequence>
<organism evidence="8 9">
    <name type="scientific">Candolleomyces eurysporus</name>
    <dbReference type="NCBI Taxonomy" id="2828524"/>
    <lineage>
        <taxon>Eukaryota</taxon>
        <taxon>Fungi</taxon>
        <taxon>Dikarya</taxon>
        <taxon>Basidiomycota</taxon>
        <taxon>Agaricomycotina</taxon>
        <taxon>Agaricomycetes</taxon>
        <taxon>Agaricomycetidae</taxon>
        <taxon>Agaricales</taxon>
        <taxon>Agaricineae</taxon>
        <taxon>Psathyrellaceae</taxon>
        <taxon>Candolleomyces</taxon>
    </lineage>
</organism>
<feature type="transmembrane region" description="Helical" evidence="6">
    <location>
        <begin position="189"/>
        <end position="209"/>
    </location>
</feature>
<keyword evidence="9" id="KW-1185">Reference proteome</keyword>
<evidence type="ECO:0000256" key="5">
    <source>
        <dbReference type="SAM" id="MobiDB-lite"/>
    </source>
</evidence>
<feature type="transmembrane region" description="Helical" evidence="6">
    <location>
        <begin position="134"/>
        <end position="152"/>
    </location>
</feature>
<feature type="region of interest" description="Disordered" evidence="5">
    <location>
        <begin position="402"/>
        <end position="439"/>
    </location>
</feature>
<feature type="transmembrane region" description="Helical" evidence="6">
    <location>
        <begin position="248"/>
        <end position="269"/>
    </location>
</feature>
<evidence type="ECO:0000256" key="4">
    <source>
        <dbReference type="ARBA" id="ARBA00023136"/>
    </source>
</evidence>
<comment type="caution">
    <text evidence="8">The sequence shown here is derived from an EMBL/GenBank/DDBJ whole genome shotgun (WGS) entry which is preliminary data.</text>
</comment>
<comment type="subcellular location">
    <subcellularLocation>
        <location evidence="1">Membrane</location>
        <topology evidence="1">Multi-pass membrane protein</topology>
    </subcellularLocation>
</comment>
<dbReference type="Pfam" id="PF13886">
    <property type="entry name" value="TM7S3_TM198"/>
    <property type="match status" value="1"/>
</dbReference>
<feature type="transmembrane region" description="Helical" evidence="6">
    <location>
        <begin position="164"/>
        <end position="182"/>
    </location>
</feature>
<feature type="transmembrane region" description="Helical" evidence="6">
    <location>
        <begin position="110"/>
        <end position="127"/>
    </location>
</feature>
<proteinExistence type="predicted"/>
<feature type="transmembrane region" description="Helical" evidence="6">
    <location>
        <begin position="221"/>
        <end position="241"/>
    </location>
</feature>
<keyword evidence="2 6" id="KW-0812">Transmembrane</keyword>
<dbReference type="Proteomes" id="UP001140091">
    <property type="component" value="Unassembled WGS sequence"/>
</dbReference>
<feature type="non-terminal residue" evidence="8">
    <location>
        <position position="1"/>
    </location>
</feature>
<evidence type="ECO:0000313" key="9">
    <source>
        <dbReference type="Proteomes" id="UP001140091"/>
    </source>
</evidence>
<feature type="transmembrane region" description="Helical" evidence="6">
    <location>
        <begin position="12"/>
        <end position="32"/>
    </location>
</feature>
<keyword evidence="4 6" id="KW-0472">Membrane</keyword>
<protein>
    <recommendedName>
        <fullName evidence="7">TM7S3/TM198-like domain-containing protein</fullName>
    </recommendedName>
</protein>
<dbReference type="InterPro" id="IPR025256">
    <property type="entry name" value="TM7S3/TM198-like_dom"/>
</dbReference>
<dbReference type="OrthoDB" id="3359595at2759"/>
<keyword evidence="3 6" id="KW-1133">Transmembrane helix</keyword>
<evidence type="ECO:0000256" key="6">
    <source>
        <dbReference type="SAM" id="Phobius"/>
    </source>
</evidence>
<evidence type="ECO:0000256" key="1">
    <source>
        <dbReference type="ARBA" id="ARBA00004141"/>
    </source>
</evidence>
<name>A0A9W8JDW0_9AGAR</name>
<evidence type="ECO:0000256" key="2">
    <source>
        <dbReference type="ARBA" id="ARBA00022692"/>
    </source>
</evidence>
<accession>A0A9W8JDW0</accession>
<dbReference type="GO" id="GO:0016020">
    <property type="term" value="C:membrane"/>
    <property type="evidence" value="ECO:0007669"/>
    <property type="project" value="UniProtKB-SubCell"/>
</dbReference>
<dbReference type="EMBL" id="JANBPK010000807">
    <property type="protein sequence ID" value="KAJ2931468.1"/>
    <property type="molecule type" value="Genomic_DNA"/>
</dbReference>
<reference evidence="8" key="1">
    <citation type="submission" date="2022-06" db="EMBL/GenBank/DDBJ databases">
        <title>Genome Sequence of Candolleomyces eurysporus.</title>
        <authorList>
            <person name="Buettner E."/>
        </authorList>
    </citation>
    <scope>NUCLEOTIDE SEQUENCE</scope>
    <source>
        <strain evidence="8">VTCC 930004</strain>
    </source>
</reference>